<protein>
    <submittedName>
        <fullName evidence="1">Uncharacterized protein</fullName>
    </submittedName>
</protein>
<evidence type="ECO:0000313" key="1">
    <source>
        <dbReference type="EMBL" id="BDQ36775.1"/>
    </source>
</evidence>
<name>A0ABN6S4W8_9BACT</name>
<evidence type="ECO:0000313" key="2">
    <source>
        <dbReference type="Proteomes" id="UP001317742"/>
    </source>
</evidence>
<keyword evidence="2" id="KW-1185">Reference proteome</keyword>
<proteinExistence type="predicted"/>
<dbReference type="Proteomes" id="UP001317742">
    <property type="component" value="Chromosome"/>
</dbReference>
<reference evidence="1 2" key="1">
    <citation type="submission" date="2022-08" db="EMBL/GenBank/DDBJ databases">
        <title>Genome Sequence of the sulphate-reducing bacterium, Pseudodesulfovibrio sp. SYK.</title>
        <authorList>
            <person name="Kondo R."/>
            <person name="Kataoka T."/>
        </authorList>
    </citation>
    <scope>NUCLEOTIDE SEQUENCE [LARGE SCALE GENOMIC DNA]</scope>
    <source>
        <strain evidence="1 2">SYK</strain>
    </source>
</reference>
<sequence>MEAFYAEDLFPLNARDVFIGAVDSEQGPFFVHDGNAKWEDIKERGKSFFVSQAVYQLGRIGYWHGDCFGVIGSIRFIMNPSETLQGTQGRREYQLVIL</sequence>
<dbReference type="EMBL" id="AP026709">
    <property type="protein sequence ID" value="BDQ36775.1"/>
    <property type="molecule type" value="Genomic_DNA"/>
</dbReference>
<gene>
    <name evidence="1" type="ORF">SYK_11350</name>
</gene>
<organism evidence="1 2">
    <name type="scientific">Pseudodesulfovibrio nedwellii</name>
    <dbReference type="NCBI Taxonomy" id="2973072"/>
    <lineage>
        <taxon>Bacteria</taxon>
        <taxon>Pseudomonadati</taxon>
        <taxon>Thermodesulfobacteriota</taxon>
        <taxon>Desulfovibrionia</taxon>
        <taxon>Desulfovibrionales</taxon>
        <taxon>Desulfovibrionaceae</taxon>
    </lineage>
</organism>
<accession>A0ABN6S4W8</accession>